<dbReference type="InterPro" id="IPR001128">
    <property type="entry name" value="Cyt_P450"/>
</dbReference>
<evidence type="ECO:0000256" key="14">
    <source>
        <dbReference type="SAM" id="Phobius"/>
    </source>
</evidence>
<dbReference type="InterPro" id="IPR036396">
    <property type="entry name" value="Cyt_P450_sf"/>
</dbReference>
<evidence type="ECO:0000256" key="8">
    <source>
        <dbReference type="ARBA" id="ARBA00023002"/>
    </source>
</evidence>
<dbReference type="InterPro" id="IPR047146">
    <property type="entry name" value="Cyt_P450_E_CYP52_fungi"/>
</dbReference>
<dbReference type="GO" id="GO:0016712">
    <property type="term" value="F:oxidoreductase activity, acting on paired donors, with incorporation or reduction of molecular oxygen, reduced flavin or flavoprotein as one donor, and incorporation of one atom of oxygen"/>
    <property type="evidence" value="ECO:0007669"/>
    <property type="project" value="InterPro"/>
</dbReference>
<keyword evidence="11 14" id="KW-0472">Membrane</keyword>
<dbReference type="GO" id="GO:0005506">
    <property type="term" value="F:iron ion binding"/>
    <property type="evidence" value="ECO:0007669"/>
    <property type="project" value="InterPro"/>
</dbReference>
<evidence type="ECO:0000256" key="2">
    <source>
        <dbReference type="ARBA" id="ARBA00004167"/>
    </source>
</evidence>
<dbReference type="Proteomes" id="UP000801864">
    <property type="component" value="Unassembled WGS sequence"/>
</dbReference>
<dbReference type="InterPro" id="IPR002974">
    <property type="entry name" value="Cyt_P450_E_CYP52_ascomycetes"/>
</dbReference>
<keyword evidence="8 13" id="KW-0560">Oxidoreductase</keyword>
<evidence type="ECO:0000313" key="15">
    <source>
        <dbReference type="EMBL" id="KAF3074065.1"/>
    </source>
</evidence>
<feature type="binding site" description="axial binding residue" evidence="12">
    <location>
        <position position="474"/>
    </location>
    <ligand>
        <name>heme</name>
        <dbReference type="ChEBI" id="CHEBI:30413"/>
    </ligand>
    <ligandPart>
        <name>Fe</name>
        <dbReference type="ChEBI" id="CHEBI:18248"/>
    </ligandPart>
</feature>
<evidence type="ECO:0000256" key="3">
    <source>
        <dbReference type="ARBA" id="ARBA00010617"/>
    </source>
</evidence>
<dbReference type="SUPFAM" id="SSF48264">
    <property type="entry name" value="Cytochrome P450"/>
    <property type="match status" value="1"/>
</dbReference>
<organism evidence="15 16">
    <name type="scientific">Trichoderma lentiforme</name>
    <dbReference type="NCBI Taxonomy" id="1567552"/>
    <lineage>
        <taxon>Eukaryota</taxon>
        <taxon>Fungi</taxon>
        <taxon>Dikarya</taxon>
        <taxon>Ascomycota</taxon>
        <taxon>Pezizomycotina</taxon>
        <taxon>Sordariomycetes</taxon>
        <taxon>Hypocreomycetidae</taxon>
        <taxon>Hypocreales</taxon>
        <taxon>Hypocreaceae</taxon>
        <taxon>Trichoderma</taxon>
    </lineage>
</organism>
<dbReference type="PANTHER" id="PTHR24287">
    <property type="entry name" value="P450, PUTATIVE (EUROFUNG)-RELATED"/>
    <property type="match status" value="1"/>
</dbReference>
<keyword evidence="9 12" id="KW-0408">Iron</keyword>
<evidence type="ECO:0000256" key="4">
    <source>
        <dbReference type="ARBA" id="ARBA00022617"/>
    </source>
</evidence>
<evidence type="ECO:0000256" key="6">
    <source>
        <dbReference type="ARBA" id="ARBA00022723"/>
    </source>
</evidence>
<proteinExistence type="inferred from homology"/>
<evidence type="ECO:0000256" key="5">
    <source>
        <dbReference type="ARBA" id="ARBA00022692"/>
    </source>
</evidence>
<evidence type="ECO:0000256" key="12">
    <source>
        <dbReference type="PIRSR" id="PIRSR602402-1"/>
    </source>
</evidence>
<comment type="similarity">
    <text evidence="3 13">Belongs to the cytochrome P450 family.</text>
</comment>
<comment type="cofactor">
    <cofactor evidence="1 12">
        <name>heme</name>
        <dbReference type="ChEBI" id="CHEBI:30413"/>
    </cofactor>
</comment>
<evidence type="ECO:0000256" key="13">
    <source>
        <dbReference type="RuleBase" id="RU000461"/>
    </source>
</evidence>
<keyword evidence="10 13" id="KW-0503">Monooxygenase</keyword>
<feature type="transmembrane region" description="Helical" evidence="14">
    <location>
        <begin position="6"/>
        <end position="24"/>
    </location>
</feature>
<protein>
    <submittedName>
        <fullName evidence="15">Cytochrome P450 52A12</fullName>
    </submittedName>
</protein>
<accession>A0A9P4XK47</accession>
<evidence type="ECO:0000256" key="7">
    <source>
        <dbReference type="ARBA" id="ARBA00022989"/>
    </source>
</evidence>
<evidence type="ECO:0000313" key="16">
    <source>
        <dbReference type="Proteomes" id="UP000801864"/>
    </source>
</evidence>
<dbReference type="GO" id="GO:0020037">
    <property type="term" value="F:heme binding"/>
    <property type="evidence" value="ECO:0007669"/>
    <property type="project" value="InterPro"/>
</dbReference>
<dbReference type="PRINTS" id="PR00464">
    <property type="entry name" value="EP450II"/>
</dbReference>
<dbReference type="GO" id="GO:0016020">
    <property type="term" value="C:membrane"/>
    <property type="evidence" value="ECO:0007669"/>
    <property type="project" value="UniProtKB-SubCell"/>
</dbReference>
<keyword evidence="5 14" id="KW-0812">Transmembrane</keyword>
<sequence>MQLSLAAGIGAAALAFVYVLNLILESFRYRARSRELGCKPPVWMSGYDPTGITDIVLGVDASRKKRFPIHAAENFGREDKKHGRTVGTLRVKAPLFRDTLVTIDPQNIQTILALKFKDFGLGVNRTENFEPLLGHGILLTAFAYKFATNGKQWEHSRALLRPQFIRGQVSDLNLEEEHVKSLMTVLNRQVGPDGWTDLVDLLPLFFRLTLDSATEFLFGESVNSQLDQVHPTSEKDGNFAFAFDKAQYNLSIGARLGPNYWVVHTPEFKRMVKRVHAYVDYFVQKALVQGEKMPVNEDKYVFLNALAKETRDPEELRSQLLNILLAGRDTTASTLGWFFYTMADPAYEPVFRRLRAIILEEFGTYSNPKEITFEKMKGCQYLQWCLNECLRLYPAVPMNVRTAQVDTTLPIGGGPDGQSPIFVPKGQDVGYSVHLMHRRKDIWGPDAEVFKPERWETRRPGWDYLPFNGGPRICIGQQFALTEVGYVVIRLMQRIDNIDGSQVGPIKHGLTLTNCPGEGVNVKLHFAE</sequence>
<evidence type="ECO:0000256" key="9">
    <source>
        <dbReference type="ARBA" id="ARBA00023004"/>
    </source>
</evidence>
<keyword evidence="7 14" id="KW-1133">Transmembrane helix</keyword>
<dbReference type="AlphaFoldDB" id="A0A9P4XK47"/>
<dbReference type="PRINTS" id="PR01239">
    <property type="entry name" value="EP450IICYP52"/>
</dbReference>
<keyword evidence="4 12" id="KW-0349">Heme</keyword>
<evidence type="ECO:0000256" key="11">
    <source>
        <dbReference type="ARBA" id="ARBA00023136"/>
    </source>
</evidence>
<evidence type="ECO:0000256" key="10">
    <source>
        <dbReference type="ARBA" id="ARBA00023033"/>
    </source>
</evidence>
<evidence type="ECO:0000256" key="1">
    <source>
        <dbReference type="ARBA" id="ARBA00001971"/>
    </source>
</evidence>
<dbReference type="Pfam" id="PF00067">
    <property type="entry name" value="p450"/>
    <property type="match status" value="1"/>
</dbReference>
<reference evidence="15 16" key="1">
    <citation type="submission" date="2018-06" db="EMBL/GenBank/DDBJ databases">
        <title>Genome analysis of cellulolytic fungus Trichoderma lentiforme CFAM-422.</title>
        <authorList>
            <person name="Steindorff A.S."/>
            <person name="Formighieri E.F."/>
            <person name="Midorikawa G.E.O."/>
            <person name="Tamietti M.S."/>
            <person name="Ramos E.Z."/>
            <person name="Silva A.S."/>
            <person name="Bon E.P.S."/>
            <person name="Mendes T.D."/>
            <person name="Damaso M.C.T."/>
            <person name="Favaro L.C.L."/>
        </authorList>
    </citation>
    <scope>NUCLEOTIDE SEQUENCE [LARGE SCALE GENOMIC DNA]</scope>
    <source>
        <strain evidence="15 16">CFAM-422</strain>
    </source>
</reference>
<dbReference type="PRINTS" id="PR00385">
    <property type="entry name" value="P450"/>
</dbReference>
<dbReference type="InterPro" id="IPR002402">
    <property type="entry name" value="Cyt_P450_E_grp-II"/>
</dbReference>
<dbReference type="PANTHER" id="PTHR24287:SF1">
    <property type="entry name" value="P450, PUTATIVE (EUROFUNG)-RELATED"/>
    <property type="match status" value="1"/>
</dbReference>
<comment type="subcellular location">
    <subcellularLocation>
        <location evidence="2">Membrane</location>
        <topology evidence="2">Single-pass membrane protein</topology>
    </subcellularLocation>
</comment>
<dbReference type="Gene3D" id="1.10.630.10">
    <property type="entry name" value="Cytochrome P450"/>
    <property type="match status" value="1"/>
</dbReference>
<dbReference type="EMBL" id="QLNT01000005">
    <property type="protein sequence ID" value="KAF3074065.1"/>
    <property type="molecule type" value="Genomic_DNA"/>
</dbReference>
<keyword evidence="6 12" id="KW-0479">Metal-binding</keyword>
<dbReference type="CDD" id="cd11063">
    <property type="entry name" value="CYP52"/>
    <property type="match status" value="1"/>
</dbReference>
<dbReference type="PROSITE" id="PS00086">
    <property type="entry name" value="CYTOCHROME_P450"/>
    <property type="match status" value="1"/>
</dbReference>
<dbReference type="InterPro" id="IPR017972">
    <property type="entry name" value="Cyt_P450_CS"/>
</dbReference>
<keyword evidence="16" id="KW-1185">Reference proteome</keyword>
<comment type="caution">
    <text evidence="15">The sequence shown here is derived from an EMBL/GenBank/DDBJ whole genome shotgun (WGS) entry which is preliminary data.</text>
</comment>
<name>A0A9P4XK47_9HYPO</name>
<gene>
    <name evidence="15" type="ORF">CFAM422_003636</name>
</gene>